<protein>
    <recommendedName>
        <fullName evidence="3">CPXCG motif-containing cysteine-rich protein</fullName>
    </recommendedName>
</protein>
<accession>A0A1D8CWT2</accession>
<gene>
    <name evidence="1" type="ORF">BIU88_03905</name>
</gene>
<organism evidence="1 2">
    <name type="scientific">Chlorobaculum limnaeum</name>
    <dbReference type="NCBI Taxonomy" id="274537"/>
    <lineage>
        <taxon>Bacteria</taxon>
        <taxon>Pseudomonadati</taxon>
        <taxon>Chlorobiota</taxon>
        <taxon>Chlorobiia</taxon>
        <taxon>Chlorobiales</taxon>
        <taxon>Chlorobiaceae</taxon>
        <taxon>Chlorobaculum</taxon>
    </lineage>
</organism>
<dbReference type="RefSeq" id="WP_069809083.1">
    <property type="nucleotide sequence ID" value="NZ_CP017305.1"/>
</dbReference>
<sequence>MEIEQTVMVQCPYCAQSFEVLVDCSLGHQEYIEDCEVCCRPVSLVVDVTEDGSVTVQTRGEDV</sequence>
<name>A0A1D8CWT2_CHLLM</name>
<dbReference type="InterPro" id="IPR025990">
    <property type="entry name" value="zinc_ribbon_bacterial"/>
</dbReference>
<evidence type="ECO:0000313" key="1">
    <source>
        <dbReference type="EMBL" id="AOS83362.1"/>
    </source>
</evidence>
<dbReference type="Proteomes" id="UP000095185">
    <property type="component" value="Chromosome"/>
</dbReference>
<dbReference type="PIRSF" id="PIRSF037225">
    <property type="entry name" value="UCP037225"/>
    <property type="match status" value="1"/>
</dbReference>
<dbReference type="AlphaFoldDB" id="A0A1D8CWT2"/>
<dbReference type="STRING" id="274537.BIU88_03905"/>
<reference evidence="1" key="1">
    <citation type="submission" date="2016-09" db="EMBL/GenBank/DDBJ databases">
        <title>Genome sequence of Chlorobaculum limnaeum.</title>
        <authorList>
            <person name="Liu Z."/>
            <person name="Tank M."/>
            <person name="Bryant D.A."/>
        </authorList>
    </citation>
    <scope>NUCLEOTIDE SEQUENCE [LARGE SCALE GENOMIC DNA]</scope>
    <source>
        <strain evidence="1">DSM 1677</strain>
    </source>
</reference>
<dbReference type="OrthoDB" id="9814566at2"/>
<evidence type="ECO:0000313" key="2">
    <source>
        <dbReference type="Proteomes" id="UP000095185"/>
    </source>
</evidence>
<keyword evidence="2" id="KW-1185">Reference proteome</keyword>
<dbReference type="InterPro" id="IPR017143">
    <property type="entry name" value="UCP037225"/>
</dbReference>
<evidence type="ECO:0008006" key="3">
    <source>
        <dbReference type="Google" id="ProtNLM"/>
    </source>
</evidence>
<proteinExistence type="predicted"/>
<dbReference type="Pfam" id="PF14255">
    <property type="entry name" value="Zn_ribbon_21"/>
    <property type="match status" value="1"/>
</dbReference>
<dbReference type="KEGG" id="clz:BIU88_03905"/>
<dbReference type="EMBL" id="CP017305">
    <property type="protein sequence ID" value="AOS83362.1"/>
    <property type="molecule type" value="Genomic_DNA"/>
</dbReference>